<reference evidence="1" key="1">
    <citation type="submission" date="2024-07" db="EMBL/GenBank/DDBJ databases">
        <title>Metagenome and Metagenome-Assembled Genomes of Archaea from a hot spring from the geothermal field of Los Azufres, Mexico.</title>
        <authorList>
            <person name="Marin-Paredes R."/>
            <person name="Martinez-Romero E."/>
            <person name="Servin-Garciduenas L.E."/>
        </authorList>
    </citation>
    <scope>NUCLEOTIDE SEQUENCE</scope>
</reference>
<gene>
    <name evidence="1" type="ORF">TU35_000470</name>
</gene>
<organism evidence="1 2">
    <name type="scientific">Thermoproteus sp. AZ2</name>
    <dbReference type="NCBI Taxonomy" id="1609232"/>
    <lineage>
        <taxon>Archaea</taxon>
        <taxon>Thermoproteota</taxon>
        <taxon>Thermoprotei</taxon>
        <taxon>Thermoproteales</taxon>
        <taxon>Thermoproteaceae</taxon>
        <taxon>Thermoproteus</taxon>
    </lineage>
</organism>
<sequence length="109" mass="12422">MEFDIYIEEGRRALNYLKNAEGIARRVKELVELFDPSAEVYLFGSAVRGDYTAASDIDILIVTKNVGAAEEARAAIYRAIDAPLEIHIATPEQFRRWYRRFLGEAVKIN</sequence>
<evidence type="ECO:0000313" key="2">
    <source>
        <dbReference type="Proteomes" id="UP000033636"/>
    </source>
</evidence>
<name>A0ACC6UY34_9CREN</name>
<dbReference type="EMBL" id="JZWT02000001">
    <property type="protein sequence ID" value="MFB6489719.1"/>
    <property type="molecule type" value="Genomic_DNA"/>
</dbReference>
<dbReference type="Proteomes" id="UP000033636">
    <property type="component" value="Unassembled WGS sequence"/>
</dbReference>
<comment type="caution">
    <text evidence="1">The sequence shown here is derived from an EMBL/GenBank/DDBJ whole genome shotgun (WGS) entry which is preliminary data.</text>
</comment>
<protein>
    <submittedName>
        <fullName evidence="1">Nucleotidyltransferase domain-containing protein</fullName>
    </submittedName>
</protein>
<accession>A0ACC6UY34</accession>
<evidence type="ECO:0000313" key="1">
    <source>
        <dbReference type="EMBL" id="MFB6489719.1"/>
    </source>
</evidence>
<proteinExistence type="predicted"/>